<keyword evidence="3 4" id="KW-0732">Signal</keyword>
<evidence type="ECO:0000313" key="7">
    <source>
        <dbReference type="Proteomes" id="UP000241222"/>
    </source>
</evidence>
<proteinExistence type="inferred from homology"/>
<sequence>MKKVINGVSVSLLASALMMSGSVAAASNTAGATLEKVKEAGVLKCGVSTGLPGFSSTDAKGHWEGIDVEYCRAVAAAVLKDASKVQFVPLTAKERFTALQSGEIDILSRNTTWTMQRDSALGINFVGVNYYDGQGFMVSKDLGITSAKELDGASVCIQSGTTTELNLADYFRVHGMAFKPVVFDTSDQTVKGFEAGRCDVLTSDQSQLYSLRIKLADPASAVVLPEVISKEPLGPVVAQGDDQWFNIAKWTLNVMVNAEEYGIEQANVDSMKKSSDPNVLRLLGVDGPKGQGLGLADDWSYQVLKQVGNYSDSFERTVGTGSPLKIARGLNALWNDGGIMYAPPVR</sequence>
<dbReference type="EMBL" id="PYMH01000001">
    <property type="protein sequence ID" value="PSU35655.1"/>
    <property type="molecule type" value="Genomic_DNA"/>
</dbReference>
<evidence type="ECO:0000313" key="6">
    <source>
        <dbReference type="EMBL" id="PSU35655.1"/>
    </source>
</evidence>
<comment type="similarity">
    <text evidence="1">Belongs to the bacterial solute-binding protein 3 family.</text>
</comment>
<dbReference type="RefSeq" id="WP_107347010.1">
    <property type="nucleotide sequence ID" value="NZ_PYMH01000001.1"/>
</dbReference>
<dbReference type="PANTHER" id="PTHR30085:SF7">
    <property type="entry name" value="AMINO-ACID ABC TRANSPORTER-BINDING PROTEIN YHDW-RELATED"/>
    <property type="match status" value="1"/>
</dbReference>
<dbReference type="Gene3D" id="3.40.190.10">
    <property type="entry name" value="Periplasmic binding protein-like II"/>
    <property type="match status" value="2"/>
</dbReference>
<reference evidence="6 7" key="1">
    <citation type="submission" date="2018-03" db="EMBL/GenBank/DDBJ databases">
        <title>Whole genome sequencing of Histamine producing bacteria.</title>
        <authorList>
            <person name="Butler K."/>
        </authorList>
    </citation>
    <scope>NUCLEOTIDE SEQUENCE [LARGE SCALE GENOMIC DNA]</scope>
    <source>
        <strain evidence="6 7">JCM 13586</strain>
    </source>
</reference>
<gene>
    <name evidence="6" type="ORF">C9I99_01150</name>
</gene>
<feature type="signal peptide" evidence="4">
    <location>
        <begin position="1"/>
        <end position="25"/>
    </location>
</feature>
<dbReference type="AlphaFoldDB" id="A0A2T3J2Z4"/>
<dbReference type="PANTHER" id="PTHR30085">
    <property type="entry name" value="AMINO ACID ABC TRANSPORTER PERMEASE"/>
    <property type="match status" value="1"/>
</dbReference>
<evidence type="ECO:0000256" key="1">
    <source>
        <dbReference type="ARBA" id="ARBA00010333"/>
    </source>
</evidence>
<accession>A0A2T3J2Z4</accession>
<name>A0A2T3J2Z4_9GAMM</name>
<dbReference type="SMART" id="SM00062">
    <property type="entry name" value="PBPb"/>
    <property type="match status" value="1"/>
</dbReference>
<dbReference type="Pfam" id="PF00497">
    <property type="entry name" value="SBP_bac_3"/>
    <property type="match status" value="1"/>
</dbReference>
<comment type="caution">
    <text evidence="6">The sequence shown here is derived from an EMBL/GenBank/DDBJ whole genome shotgun (WGS) entry which is preliminary data.</text>
</comment>
<evidence type="ECO:0000256" key="3">
    <source>
        <dbReference type="ARBA" id="ARBA00022729"/>
    </source>
</evidence>
<dbReference type="SUPFAM" id="SSF53850">
    <property type="entry name" value="Periplasmic binding protein-like II"/>
    <property type="match status" value="1"/>
</dbReference>
<organism evidence="6 7">
    <name type="scientific">Photobacterium lutimaris</name>
    <dbReference type="NCBI Taxonomy" id="388278"/>
    <lineage>
        <taxon>Bacteria</taxon>
        <taxon>Pseudomonadati</taxon>
        <taxon>Pseudomonadota</taxon>
        <taxon>Gammaproteobacteria</taxon>
        <taxon>Vibrionales</taxon>
        <taxon>Vibrionaceae</taxon>
        <taxon>Photobacterium</taxon>
    </lineage>
</organism>
<dbReference type="OrthoDB" id="9777941at2"/>
<evidence type="ECO:0000259" key="5">
    <source>
        <dbReference type="SMART" id="SM00062"/>
    </source>
</evidence>
<dbReference type="InterPro" id="IPR001638">
    <property type="entry name" value="Solute-binding_3/MltF_N"/>
</dbReference>
<keyword evidence="7" id="KW-1185">Reference proteome</keyword>
<dbReference type="InterPro" id="IPR051455">
    <property type="entry name" value="Bact_solute-bind_prot3"/>
</dbReference>
<dbReference type="CDD" id="cd13692">
    <property type="entry name" value="PBP2_BztA"/>
    <property type="match status" value="1"/>
</dbReference>
<dbReference type="Proteomes" id="UP000241222">
    <property type="component" value="Unassembled WGS sequence"/>
</dbReference>
<feature type="domain" description="Solute-binding protein family 3/N-terminal" evidence="5">
    <location>
        <begin position="42"/>
        <end position="271"/>
    </location>
</feature>
<evidence type="ECO:0000256" key="4">
    <source>
        <dbReference type="SAM" id="SignalP"/>
    </source>
</evidence>
<keyword evidence="2" id="KW-0813">Transport</keyword>
<dbReference type="FunFam" id="3.40.190.10:FF:000114">
    <property type="entry name" value="Amino acid ABC transporter substrate-binding protein"/>
    <property type="match status" value="1"/>
</dbReference>
<feature type="chain" id="PRO_5015672170" evidence="4">
    <location>
        <begin position="26"/>
        <end position="346"/>
    </location>
</feature>
<dbReference type="GO" id="GO:0006865">
    <property type="term" value="P:amino acid transport"/>
    <property type="evidence" value="ECO:0007669"/>
    <property type="project" value="TreeGrafter"/>
</dbReference>
<evidence type="ECO:0000256" key="2">
    <source>
        <dbReference type="ARBA" id="ARBA00022448"/>
    </source>
</evidence>
<protein>
    <submittedName>
        <fullName evidence="6">Amino acid ABC transporter substrate-binding protein</fullName>
    </submittedName>
</protein>